<dbReference type="EMBL" id="JAVLSJ010000001">
    <property type="protein sequence ID" value="MDR9847059.1"/>
    <property type="molecule type" value="Genomic_DNA"/>
</dbReference>
<keyword evidence="2" id="KW-1185">Reference proteome</keyword>
<proteinExistence type="predicted"/>
<protein>
    <submittedName>
        <fullName evidence="1">Uncharacterized protein</fullName>
    </submittedName>
</protein>
<gene>
    <name evidence="1" type="ORF">RI048_02415</name>
</gene>
<dbReference type="RefSeq" id="WP_310839481.1">
    <property type="nucleotide sequence ID" value="NZ_JAVLSJ010000001.1"/>
</dbReference>
<accession>A0ABU2EFZ6</accession>
<comment type="caution">
    <text evidence="1">The sequence shown here is derived from an EMBL/GenBank/DDBJ whole genome shotgun (WGS) entry which is preliminary data.</text>
</comment>
<evidence type="ECO:0000313" key="1">
    <source>
        <dbReference type="EMBL" id="MDR9847059.1"/>
    </source>
</evidence>
<dbReference type="Proteomes" id="UP001246576">
    <property type="component" value="Unassembled WGS sequence"/>
</dbReference>
<reference evidence="1" key="1">
    <citation type="submission" date="2023-09" db="EMBL/GenBank/DDBJ databases">
        <title>Description of first Herbaspirillum huttiense subsp. nephrolepsisexaltata and Herbaspirillum huttiense subsp. lycopersicon.</title>
        <authorList>
            <person name="Poudel M."/>
            <person name="Sharma A."/>
            <person name="Goss E."/>
            <person name="Tapia J.H."/>
            <person name="Harmon C.M."/>
            <person name="Jones J.B."/>
        </authorList>
    </citation>
    <scope>NUCLEOTIDE SEQUENCE</scope>
    <source>
        <strain evidence="1">SE1</strain>
    </source>
</reference>
<sequence length="72" mass="8569">MSFLTAHFRHALDRHGDSWRDYFSIEVEPTTEFQQVRAPAHCGHDMERIERELRGEGGLPMSITRKRKDIEW</sequence>
<evidence type="ECO:0000313" key="2">
    <source>
        <dbReference type="Proteomes" id="UP001246576"/>
    </source>
</evidence>
<name>A0ABU2EFZ6_9BURK</name>
<organism evidence="1 2">
    <name type="scientific">Herbaspirillum huttiense subsp. lycopersici</name>
    <dbReference type="NCBI Taxonomy" id="3074428"/>
    <lineage>
        <taxon>Bacteria</taxon>
        <taxon>Pseudomonadati</taxon>
        <taxon>Pseudomonadota</taxon>
        <taxon>Betaproteobacteria</taxon>
        <taxon>Burkholderiales</taxon>
        <taxon>Oxalobacteraceae</taxon>
        <taxon>Herbaspirillum</taxon>
    </lineage>
</organism>